<feature type="region of interest" description="Disordered" evidence="1">
    <location>
        <begin position="1"/>
        <end position="69"/>
    </location>
</feature>
<evidence type="ECO:0000313" key="2">
    <source>
        <dbReference type="EMBL" id="KZV46448.1"/>
    </source>
</evidence>
<sequence>MHAPPSPSDTTPFQPIFLSAPATMAGAPSDGPPPGSAGPNLTNPGPSHALHGSNESKETQRTSRPSRYYDLNGEKKKLISHAWVEGYVDLRGTSVVDARSGRNRLWIAKLLQWRKVRILCVLMEEGNGW</sequence>
<dbReference type="AlphaFoldDB" id="A0A2Z7CHQ9"/>
<protein>
    <submittedName>
        <fullName evidence="2">Uncharacterized protein</fullName>
    </submittedName>
</protein>
<dbReference type="EMBL" id="KQ995662">
    <property type="protein sequence ID" value="KZV46448.1"/>
    <property type="molecule type" value="Genomic_DNA"/>
</dbReference>
<dbReference type="Proteomes" id="UP000250235">
    <property type="component" value="Unassembled WGS sequence"/>
</dbReference>
<organism evidence="2 3">
    <name type="scientific">Dorcoceras hygrometricum</name>
    <dbReference type="NCBI Taxonomy" id="472368"/>
    <lineage>
        <taxon>Eukaryota</taxon>
        <taxon>Viridiplantae</taxon>
        <taxon>Streptophyta</taxon>
        <taxon>Embryophyta</taxon>
        <taxon>Tracheophyta</taxon>
        <taxon>Spermatophyta</taxon>
        <taxon>Magnoliopsida</taxon>
        <taxon>eudicotyledons</taxon>
        <taxon>Gunneridae</taxon>
        <taxon>Pentapetalae</taxon>
        <taxon>asterids</taxon>
        <taxon>lamiids</taxon>
        <taxon>Lamiales</taxon>
        <taxon>Gesneriaceae</taxon>
        <taxon>Didymocarpoideae</taxon>
        <taxon>Trichosporeae</taxon>
        <taxon>Loxocarpinae</taxon>
        <taxon>Dorcoceras</taxon>
    </lineage>
</organism>
<reference evidence="2 3" key="1">
    <citation type="journal article" date="2015" name="Proc. Natl. Acad. Sci. U.S.A.">
        <title>The resurrection genome of Boea hygrometrica: A blueprint for survival of dehydration.</title>
        <authorList>
            <person name="Xiao L."/>
            <person name="Yang G."/>
            <person name="Zhang L."/>
            <person name="Yang X."/>
            <person name="Zhao S."/>
            <person name="Ji Z."/>
            <person name="Zhou Q."/>
            <person name="Hu M."/>
            <person name="Wang Y."/>
            <person name="Chen M."/>
            <person name="Xu Y."/>
            <person name="Jin H."/>
            <person name="Xiao X."/>
            <person name="Hu G."/>
            <person name="Bao F."/>
            <person name="Hu Y."/>
            <person name="Wan P."/>
            <person name="Li L."/>
            <person name="Deng X."/>
            <person name="Kuang T."/>
            <person name="Xiang C."/>
            <person name="Zhu J.K."/>
            <person name="Oliver M.J."/>
            <person name="He Y."/>
        </authorList>
    </citation>
    <scope>NUCLEOTIDE SEQUENCE [LARGE SCALE GENOMIC DNA]</scope>
    <source>
        <strain evidence="3">cv. XS01</strain>
    </source>
</reference>
<proteinExistence type="predicted"/>
<accession>A0A2Z7CHQ9</accession>
<evidence type="ECO:0000256" key="1">
    <source>
        <dbReference type="SAM" id="MobiDB-lite"/>
    </source>
</evidence>
<evidence type="ECO:0000313" key="3">
    <source>
        <dbReference type="Proteomes" id="UP000250235"/>
    </source>
</evidence>
<keyword evidence="3" id="KW-1185">Reference proteome</keyword>
<name>A0A2Z7CHQ9_9LAMI</name>
<gene>
    <name evidence="2" type="ORF">F511_11299</name>
</gene>